<dbReference type="PROSITE" id="PS00606">
    <property type="entry name" value="KS3_1"/>
    <property type="match status" value="1"/>
</dbReference>
<dbReference type="PROSITE" id="PS52004">
    <property type="entry name" value="KS3_2"/>
    <property type="match status" value="1"/>
</dbReference>
<dbReference type="InterPro" id="IPR018201">
    <property type="entry name" value="Ketoacyl_synth_AS"/>
</dbReference>
<protein>
    <submittedName>
        <fullName evidence="6">Beta-ketoacyl-ACP synthase</fullName>
        <ecNumber evidence="6">2.3.1.179</ecNumber>
    </submittedName>
</protein>
<name>A0ABV8XH32_9GAMM</name>
<dbReference type="SUPFAM" id="SSF53901">
    <property type="entry name" value="Thiolase-like"/>
    <property type="match status" value="2"/>
</dbReference>
<dbReference type="EC" id="2.3.1.179" evidence="6"/>
<dbReference type="NCBIfam" id="NF006587">
    <property type="entry name" value="PRK09116.1"/>
    <property type="match status" value="1"/>
</dbReference>
<dbReference type="GO" id="GO:0004315">
    <property type="term" value="F:3-oxoacyl-[acyl-carrier-protein] synthase activity"/>
    <property type="evidence" value="ECO:0007669"/>
    <property type="project" value="UniProtKB-EC"/>
</dbReference>
<accession>A0ABV8XH32</accession>
<comment type="pathway">
    <text evidence="1">Lipid metabolism; fatty acid biosynthesis.</text>
</comment>
<keyword evidence="3 4" id="KW-0808">Transferase</keyword>
<dbReference type="Pfam" id="PF02801">
    <property type="entry name" value="Ketoacyl-synt_C"/>
    <property type="match status" value="1"/>
</dbReference>
<evidence type="ECO:0000256" key="4">
    <source>
        <dbReference type="RuleBase" id="RU003694"/>
    </source>
</evidence>
<reference evidence="7" key="1">
    <citation type="journal article" date="2019" name="Int. J. Syst. Evol. Microbiol.">
        <title>The Global Catalogue of Microorganisms (GCM) 10K type strain sequencing project: providing services to taxonomists for standard genome sequencing and annotation.</title>
        <authorList>
            <consortium name="The Broad Institute Genomics Platform"/>
            <consortium name="The Broad Institute Genome Sequencing Center for Infectious Disease"/>
            <person name="Wu L."/>
            <person name="Ma J."/>
        </authorList>
    </citation>
    <scope>NUCLEOTIDE SEQUENCE [LARGE SCALE GENOMIC DNA]</scope>
    <source>
        <strain evidence="7">CCUG 49679</strain>
    </source>
</reference>
<dbReference type="InterPro" id="IPR014030">
    <property type="entry name" value="Ketoacyl_synth_N"/>
</dbReference>
<evidence type="ECO:0000256" key="1">
    <source>
        <dbReference type="ARBA" id="ARBA00005194"/>
    </source>
</evidence>
<keyword evidence="6" id="KW-0012">Acyltransferase</keyword>
<dbReference type="CDD" id="cd00834">
    <property type="entry name" value="KAS_I_II"/>
    <property type="match status" value="1"/>
</dbReference>
<evidence type="ECO:0000259" key="5">
    <source>
        <dbReference type="PROSITE" id="PS52004"/>
    </source>
</evidence>
<dbReference type="Proteomes" id="UP001596015">
    <property type="component" value="Unassembled WGS sequence"/>
</dbReference>
<dbReference type="InterPro" id="IPR020841">
    <property type="entry name" value="PKS_Beta-ketoAc_synthase_dom"/>
</dbReference>
<sequence>MAETPMPASGMRSDGLGYRVVVTGMAGFSPIGNDWAQIRTNLERQHTGIRYMPDWDAYEGLNTRLGAPVEGFELPDHYSRRVLRSMGRGAQMATRASELALRDAGLLESSLLGSGDMGIAYGASAGEPDAVADFGNMLIRKSTDGLNANSYIRMMAHTAPVNIGVFLGVQGRIHTTSSACTSASQGIGYAYEAIRFGRQVAMIAGGCEELSASEAAVFDTLFATSTQNDAPHASPRPFDRERDGLVIGEGAGTLILERLDHALARGAQIHAEIVGFGTNSDGRHVTQPNAATMEGAIRLALDDADLAAERIGYVSAHGTATDRGDLAESQATFAVFGDRVPVSALKSFTGHTLGACGALEAWAAIEMMRNEWFHTTVNLDTPDPEGAPLDHIIGAPRQFACDHVMSNNFAFGGINTSLIFRRWS</sequence>
<comment type="similarity">
    <text evidence="2 4">Belongs to the thiolase-like superfamily. Beta-ketoacyl-ACP synthases family.</text>
</comment>
<dbReference type="EMBL" id="JBHSEO010000057">
    <property type="protein sequence ID" value="MFC4417301.1"/>
    <property type="molecule type" value="Genomic_DNA"/>
</dbReference>
<dbReference type="RefSeq" id="WP_378112056.1">
    <property type="nucleotide sequence ID" value="NZ_JBHSEO010000057.1"/>
</dbReference>
<dbReference type="Pfam" id="PF00109">
    <property type="entry name" value="ketoacyl-synt"/>
    <property type="match status" value="1"/>
</dbReference>
<dbReference type="InterPro" id="IPR000794">
    <property type="entry name" value="Beta-ketoacyl_synthase"/>
</dbReference>
<evidence type="ECO:0000313" key="7">
    <source>
        <dbReference type="Proteomes" id="UP001596015"/>
    </source>
</evidence>
<comment type="caution">
    <text evidence="6">The sequence shown here is derived from an EMBL/GenBank/DDBJ whole genome shotgun (WGS) entry which is preliminary data.</text>
</comment>
<proteinExistence type="inferred from homology"/>
<dbReference type="PANTHER" id="PTHR11712">
    <property type="entry name" value="POLYKETIDE SYNTHASE-RELATED"/>
    <property type="match status" value="1"/>
</dbReference>
<evidence type="ECO:0000256" key="3">
    <source>
        <dbReference type="ARBA" id="ARBA00022679"/>
    </source>
</evidence>
<gene>
    <name evidence="6" type="ORF">ACFO0E_12925</name>
</gene>
<evidence type="ECO:0000313" key="6">
    <source>
        <dbReference type="EMBL" id="MFC4417301.1"/>
    </source>
</evidence>
<dbReference type="InterPro" id="IPR014031">
    <property type="entry name" value="Ketoacyl_synth_C"/>
</dbReference>
<evidence type="ECO:0000256" key="2">
    <source>
        <dbReference type="ARBA" id="ARBA00008467"/>
    </source>
</evidence>
<dbReference type="Gene3D" id="3.40.47.10">
    <property type="match status" value="2"/>
</dbReference>
<dbReference type="PANTHER" id="PTHR11712:SF325">
    <property type="entry name" value="3-OXOACYL-(ACYL-CARRIER-PROTEIN) SYNTHASE II FABF"/>
    <property type="match status" value="1"/>
</dbReference>
<dbReference type="InterPro" id="IPR016039">
    <property type="entry name" value="Thiolase-like"/>
</dbReference>
<feature type="domain" description="Ketosynthase family 3 (KS3)" evidence="5">
    <location>
        <begin position="17"/>
        <end position="422"/>
    </location>
</feature>
<keyword evidence="7" id="KW-1185">Reference proteome</keyword>
<dbReference type="SMART" id="SM00825">
    <property type="entry name" value="PKS_KS"/>
    <property type="match status" value="1"/>
</dbReference>
<organism evidence="6 7">
    <name type="scientific">Chromohalobacter beijerinckii</name>
    <dbReference type="NCBI Taxonomy" id="86179"/>
    <lineage>
        <taxon>Bacteria</taxon>
        <taxon>Pseudomonadati</taxon>
        <taxon>Pseudomonadota</taxon>
        <taxon>Gammaproteobacteria</taxon>
        <taxon>Oceanospirillales</taxon>
        <taxon>Halomonadaceae</taxon>
        <taxon>Chromohalobacter</taxon>
    </lineage>
</organism>